<reference evidence="2" key="1">
    <citation type="journal article" date="2019" name="Int. J. Syst. Evol. Microbiol.">
        <title>The Global Catalogue of Microorganisms (GCM) 10K type strain sequencing project: providing services to taxonomists for standard genome sequencing and annotation.</title>
        <authorList>
            <consortium name="The Broad Institute Genomics Platform"/>
            <consortium name="The Broad Institute Genome Sequencing Center for Infectious Disease"/>
            <person name="Wu L."/>
            <person name="Ma J."/>
        </authorList>
    </citation>
    <scope>NUCLEOTIDE SEQUENCE [LARGE SCALE GENOMIC DNA]</scope>
    <source>
        <strain evidence="2">TBRC 5832</strain>
    </source>
</reference>
<dbReference type="EMBL" id="JBHSBL010000016">
    <property type="protein sequence ID" value="MFC4066805.1"/>
    <property type="molecule type" value="Genomic_DNA"/>
</dbReference>
<organism evidence="1 2">
    <name type="scientific">Actinoplanes subglobosus</name>
    <dbReference type="NCBI Taxonomy" id="1547892"/>
    <lineage>
        <taxon>Bacteria</taxon>
        <taxon>Bacillati</taxon>
        <taxon>Actinomycetota</taxon>
        <taxon>Actinomycetes</taxon>
        <taxon>Micromonosporales</taxon>
        <taxon>Micromonosporaceae</taxon>
        <taxon>Actinoplanes</taxon>
    </lineage>
</organism>
<evidence type="ECO:0000313" key="1">
    <source>
        <dbReference type="EMBL" id="MFC4066805.1"/>
    </source>
</evidence>
<comment type="caution">
    <text evidence="1">The sequence shown here is derived from an EMBL/GenBank/DDBJ whole genome shotgun (WGS) entry which is preliminary data.</text>
</comment>
<keyword evidence="2" id="KW-1185">Reference proteome</keyword>
<proteinExistence type="predicted"/>
<sequence length="64" mass="7264">MPDLGPARHRFARIRGGDFLDRPPPSERAHTYVLDGRERYADTGRDVDKQLGGGAMLLYRRGRP</sequence>
<dbReference type="Proteomes" id="UP001595867">
    <property type="component" value="Unassembled WGS sequence"/>
</dbReference>
<name>A0ABV8IUW9_9ACTN</name>
<gene>
    <name evidence="1" type="ORF">ACFO0C_17845</name>
</gene>
<protein>
    <submittedName>
        <fullName evidence="1">Uncharacterized protein</fullName>
    </submittedName>
</protein>
<evidence type="ECO:0000313" key="2">
    <source>
        <dbReference type="Proteomes" id="UP001595867"/>
    </source>
</evidence>
<accession>A0ABV8IUW9</accession>
<dbReference type="RefSeq" id="WP_378067776.1">
    <property type="nucleotide sequence ID" value="NZ_JBHSBL010000016.1"/>
</dbReference>